<name>A0A8F6TWK3_9RHOB</name>
<dbReference type="AlphaFoldDB" id="A0A8F6TWK3"/>
<dbReference type="Proteomes" id="UP000825009">
    <property type="component" value="Chromosome"/>
</dbReference>
<sequence length="350" mass="35325">MSDTRTAPSIVSEVELDRGGRTAWGAIIAGSVVGLAVFFMLALLGMGIGLTAIEVDSSNPFGVVPTASPIWLFISQFVALGVGGYVAGRLAGVLHVAGSILHGAAVWGVATLAAAWLAVSAGAGLFNMAGAALNTAGSAISTTASGVGDAASAVIPDDVNLPDLAVSQIGMEDLPDPVAARLRENGITPANFQEEAREAFRAVISRAEQARARRAVLGTATSILQSPTDAGQEISELADTLVGGENAVLNEEDRAEALRVLERRTGLSRQEATAYVDMVEAELDDLRADAEEAIAEAQAAFEEAQAQALDAADAAVDAAATAALLAALASLLGLAAAAGGAIAGRPTDLT</sequence>
<dbReference type="RefSeq" id="WP_219001674.1">
    <property type="nucleotide sequence ID" value="NZ_CP079194.1"/>
</dbReference>
<feature type="transmembrane region" description="Helical" evidence="2">
    <location>
        <begin position="100"/>
        <end position="119"/>
    </location>
</feature>
<dbReference type="EMBL" id="CP079194">
    <property type="protein sequence ID" value="QXT39239.1"/>
    <property type="molecule type" value="Genomic_DNA"/>
</dbReference>
<keyword evidence="2" id="KW-0812">Transmembrane</keyword>
<feature type="transmembrane region" description="Helical" evidence="2">
    <location>
        <begin position="70"/>
        <end position="88"/>
    </location>
</feature>
<protein>
    <recommendedName>
        <fullName evidence="5">CAP-Gly protein</fullName>
    </recommendedName>
</protein>
<keyword evidence="2" id="KW-1133">Transmembrane helix</keyword>
<dbReference type="KEGG" id="gce:KYE46_15130"/>
<feature type="coiled-coil region" evidence="1">
    <location>
        <begin position="269"/>
        <end position="314"/>
    </location>
</feature>
<keyword evidence="4" id="KW-1185">Reference proteome</keyword>
<proteinExistence type="predicted"/>
<feature type="transmembrane region" description="Helical" evidence="2">
    <location>
        <begin position="26"/>
        <end position="50"/>
    </location>
</feature>
<reference evidence="3 4" key="1">
    <citation type="submission" date="2021-07" db="EMBL/GenBank/DDBJ databases">
        <title>A novel Jannaschia species isolated from marine dinoflagellate Ceratoperidinium margalefii.</title>
        <authorList>
            <person name="Jiang Y."/>
            <person name="Li Z."/>
        </authorList>
    </citation>
    <scope>NUCLEOTIDE SEQUENCE [LARGE SCALE GENOMIC DNA]</scope>
    <source>
        <strain evidence="3 4">J12C1-MA-4</strain>
    </source>
</reference>
<keyword evidence="1" id="KW-0175">Coiled coil</keyword>
<accession>A0A8F6TWK3</accession>
<keyword evidence="2" id="KW-0472">Membrane</keyword>
<organism evidence="3 4">
    <name type="scientific">Gymnodinialimonas ceratoperidinii</name>
    <dbReference type="NCBI Taxonomy" id="2856823"/>
    <lineage>
        <taxon>Bacteria</taxon>
        <taxon>Pseudomonadati</taxon>
        <taxon>Pseudomonadota</taxon>
        <taxon>Alphaproteobacteria</taxon>
        <taxon>Rhodobacterales</taxon>
        <taxon>Paracoccaceae</taxon>
        <taxon>Gymnodinialimonas</taxon>
    </lineage>
</organism>
<evidence type="ECO:0008006" key="5">
    <source>
        <dbReference type="Google" id="ProtNLM"/>
    </source>
</evidence>
<evidence type="ECO:0000256" key="2">
    <source>
        <dbReference type="SAM" id="Phobius"/>
    </source>
</evidence>
<gene>
    <name evidence="3" type="ORF">KYE46_15130</name>
</gene>
<evidence type="ECO:0000256" key="1">
    <source>
        <dbReference type="SAM" id="Coils"/>
    </source>
</evidence>
<evidence type="ECO:0000313" key="3">
    <source>
        <dbReference type="EMBL" id="QXT39239.1"/>
    </source>
</evidence>
<evidence type="ECO:0000313" key="4">
    <source>
        <dbReference type="Proteomes" id="UP000825009"/>
    </source>
</evidence>